<feature type="binding site" evidence="5">
    <location>
        <position position="263"/>
    </location>
    <ligand>
        <name>Fe cation</name>
        <dbReference type="ChEBI" id="CHEBI:24875"/>
        <note>catalytic</note>
    </ligand>
</feature>
<name>A0A367E6Y2_9ACTN</name>
<reference evidence="7 8" key="1">
    <citation type="submission" date="2018-06" db="EMBL/GenBank/DDBJ databases">
        <title>Streptomyces reniochalinae sp. nov. and Streptomyces diacarnus sp. nov. from marine sponges.</title>
        <authorList>
            <person name="Li L."/>
        </authorList>
    </citation>
    <scope>NUCLEOTIDE SEQUENCE [LARGE SCALE GENOMIC DNA]</scope>
    <source>
        <strain evidence="7 8">LHW50302</strain>
    </source>
</reference>
<evidence type="ECO:0000256" key="1">
    <source>
        <dbReference type="ARBA" id="ARBA00006787"/>
    </source>
</evidence>
<dbReference type="Proteomes" id="UP000253507">
    <property type="component" value="Unassembled WGS sequence"/>
</dbReference>
<evidence type="ECO:0000256" key="5">
    <source>
        <dbReference type="PIRSR" id="PIRSR604294-1"/>
    </source>
</evidence>
<dbReference type="EMBL" id="QOIM01000046">
    <property type="protein sequence ID" value="RCG13808.1"/>
    <property type="molecule type" value="Genomic_DNA"/>
</dbReference>
<dbReference type="RefSeq" id="WP_114018899.1">
    <property type="nucleotide sequence ID" value="NZ_QOIM01000046.1"/>
</dbReference>
<evidence type="ECO:0000313" key="8">
    <source>
        <dbReference type="Proteomes" id="UP000253507"/>
    </source>
</evidence>
<evidence type="ECO:0000313" key="7">
    <source>
        <dbReference type="EMBL" id="RCG13808.1"/>
    </source>
</evidence>
<dbReference type="PANTHER" id="PTHR10543:SF89">
    <property type="entry name" value="CAROTENOID 9,10(9',10')-CLEAVAGE DIOXYGENASE 1"/>
    <property type="match status" value="1"/>
</dbReference>
<feature type="binding site" evidence="5">
    <location>
        <position position="149"/>
    </location>
    <ligand>
        <name>Fe cation</name>
        <dbReference type="ChEBI" id="CHEBI:24875"/>
        <note>catalytic</note>
    </ligand>
</feature>
<keyword evidence="2 5" id="KW-0479">Metal-binding</keyword>
<protein>
    <recommendedName>
        <fullName evidence="6">Dioxygenase</fullName>
        <ecNumber evidence="6">1.13.11.-</ecNumber>
    </recommendedName>
</protein>
<keyword evidence="3 6" id="KW-0560">Oxidoreductase</keyword>
<evidence type="ECO:0000256" key="4">
    <source>
        <dbReference type="ARBA" id="ARBA00023004"/>
    </source>
</evidence>
<evidence type="ECO:0000256" key="3">
    <source>
        <dbReference type="ARBA" id="ARBA00023002"/>
    </source>
</evidence>
<dbReference type="OrthoDB" id="6636843at2"/>
<feature type="binding site" evidence="5">
    <location>
        <position position="435"/>
    </location>
    <ligand>
        <name>Fe cation</name>
        <dbReference type="ChEBI" id="CHEBI:24875"/>
        <note>catalytic</note>
    </ligand>
</feature>
<gene>
    <name evidence="7" type="ORF">DQ392_30225</name>
</gene>
<dbReference type="GO" id="GO:0010436">
    <property type="term" value="F:carotenoid dioxygenase activity"/>
    <property type="evidence" value="ECO:0007669"/>
    <property type="project" value="TreeGrafter"/>
</dbReference>
<dbReference type="PANTHER" id="PTHR10543">
    <property type="entry name" value="BETA-CAROTENE DIOXYGENASE"/>
    <property type="match status" value="1"/>
</dbReference>
<keyword evidence="6 7" id="KW-0223">Dioxygenase</keyword>
<organism evidence="7 8">
    <name type="scientific">Streptomyces reniochalinae</name>
    <dbReference type="NCBI Taxonomy" id="2250578"/>
    <lineage>
        <taxon>Bacteria</taxon>
        <taxon>Bacillati</taxon>
        <taxon>Actinomycetota</taxon>
        <taxon>Actinomycetes</taxon>
        <taxon>Kitasatosporales</taxon>
        <taxon>Streptomycetaceae</taxon>
        <taxon>Streptomyces</taxon>
    </lineage>
</organism>
<comment type="caution">
    <text evidence="7">The sequence shown here is derived from an EMBL/GenBank/DDBJ whole genome shotgun (WGS) entry which is preliminary data.</text>
</comment>
<dbReference type="GO" id="GO:0016121">
    <property type="term" value="P:carotene catabolic process"/>
    <property type="evidence" value="ECO:0007669"/>
    <property type="project" value="TreeGrafter"/>
</dbReference>
<comment type="similarity">
    <text evidence="1 6">Belongs to the carotenoid oxygenase family.</text>
</comment>
<feature type="binding site" evidence="5">
    <location>
        <position position="198"/>
    </location>
    <ligand>
        <name>Fe cation</name>
        <dbReference type="ChEBI" id="CHEBI:24875"/>
        <note>catalytic</note>
    </ligand>
</feature>
<accession>A0A367E6Y2</accession>
<keyword evidence="4 5" id="KW-0408">Iron</keyword>
<dbReference type="AlphaFoldDB" id="A0A367E6Y2"/>
<proteinExistence type="inferred from homology"/>
<dbReference type="EC" id="1.13.11.-" evidence="6"/>
<sequence>MPTAAPHLAGNYAPVTEELTSHGLAVTGSLPKELTGWYLRNGPNPHEATAAHWFMGQGMVHGIRLEGGRATAYRNRWVRTSTFTEGATMFDEFGNRDLTAGSANTHVVRHAGHTLALAEACLPYRLTADLDTVGPHDFDGKLTTAMNAHPKTCPVTGELHFFGYGMLAPPFLTYHRADAAGNLTLSRPVDEVGATMMHDFALTAQHVIFMDLPVVFDINRAMAGDTLPYRWDASYGARIGVLRREEPHAAIRWFDIEPCYVFHVSNAYDDGDSIVLQVVRYPRLWVADSAEAYPDATLWEWTVDLDAGKVTEVQLDDRSTEFPRIDDRLVGQNARHTHTIIAAAHPSHDAVPGALLRYDMHTGAVAEHTFGPGRIPSEAAFAPADDRAGGAGWLMTYVYDAARDTSDLVVVDVSDMAAEPVATIHLPQRVPYGFHGNWLPDPR</sequence>
<evidence type="ECO:0000256" key="6">
    <source>
        <dbReference type="RuleBase" id="RU364048"/>
    </source>
</evidence>
<dbReference type="GO" id="GO:0046872">
    <property type="term" value="F:metal ion binding"/>
    <property type="evidence" value="ECO:0007669"/>
    <property type="project" value="UniProtKB-KW"/>
</dbReference>
<dbReference type="InterPro" id="IPR004294">
    <property type="entry name" value="Carotenoid_Oase"/>
</dbReference>
<evidence type="ECO:0000256" key="2">
    <source>
        <dbReference type="ARBA" id="ARBA00022723"/>
    </source>
</evidence>
<keyword evidence="8" id="KW-1185">Reference proteome</keyword>
<comment type="cofactor">
    <cofactor evidence="5 6">
        <name>Fe(2+)</name>
        <dbReference type="ChEBI" id="CHEBI:29033"/>
    </cofactor>
    <text evidence="5 6">Binds 1 Fe(2+) ion per subunit.</text>
</comment>
<dbReference type="Pfam" id="PF03055">
    <property type="entry name" value="RPE65"/>
    <property type="match status" value="1"/>
</dbReference>